<name>A0A841PXQ8_9HYPH</name>
<evidence type="ECO:0000313" key="3">
    <source>
        <dbReference type="Proteomes" id="UP000556329"/>
    </source>
</evidence>
<organism evidence="2 3">
    <name type="scientific">Mesorhizobium sangaii</name>
    <dbReference type="NCBI Taxonomy" id="505389"/>
    <lineage>
        <taxon>Bacteria</taxon>
        <taxon>Pseudomonadati</taxon>
        <taxon>Pseudomonadota</taxon>
        <taxon>Alphaproteobacteria</taxon>
        <taxon>Hyphomicrobiales</taxon>
        <taxon>Phyllobacteriaceae</taxon>
        <taxon>Mesorhizobium</taxon>
    </lineage>
</organism>
<dbReference type="EMBL" id="JACHEF010000008">
    <property type="protein sequence ID" value="MBB6413395.1"/>
    <property type="molecule type" value="Genomic_DNA"/>
</dbReference>
<feature type="domain" description="Antitoxin SocA-like Panacea" evidence="1">
    <location>
        <begin position="33"/>
        <end position="138"/>
    </location>
</feature>
<dbReference type="AlphaFoldDB" id="A0A841PXQ8"/>
<dbReference type="Proteomes" id="UP000556329">
    <property type="component" value="Unassembled WGS sequence"/>
</dbReference>
<accession>A0A841PXQ8</accession>
<evidence type="ECO:0000259" key="1">
    <source>
        <dbReference type="Pfam" id="PF13274"/>
    </source>
</evidence>
<proteinExistence type="predicted"/>
<protein>
    <recommendedName>
        <fullName evidence="1">Antitoxin SocA-like Panacea domain-containing protein</fullName>
    </recommendedName>
</protein>
<sequence>MVDRPYDRERLKHLFHYVIWVAGARAGFGATKLYKVAWFSDARRFVLTGQSITGAPYIREKHGPIPRDGIIVRNQLAAERLIEQWRGTGDEWVFKGIVPPDRNIFHPDELKEIDIWIKEIDGKHTATTVSDLSHDYGWEIAAMKEPLPFHSILAGRGREPTAVEAARLRNRAKELGLL</sequence>
<comment type="caution">
    <text evidence="2">The sequence shown here is derived from an EMBL/GenBank/DDBJ whole genome shotgun (WGS) entry which is preliminary data.</text>
</comment>
<gene>
    <name evidence="2" type="ORF">HNQ71_006099</name>
</gene>
<dbReference type="Pfam" id="PF13274">
    <property type="entry name" value="SocA_Panacea"/>
    <property type="match status" value="1"/>
</dbReference>
<evidence type="ECO:0000313" key="2">
    <source>
        <dbReference type="EMBL" id="MBB6413395.1"/>
    </source>
</evidence>
<dbReference type="InterPro" id="IPR025272">
    <property type="entry name" value="SocA_Panacea"/>
</dbReference>
<keyword evidence="3" id="KW-1185">Reference proteome</keyword>
<reference evidence="2 3" key="1">
    <citation type="submission" date="2020-08" db="EMBL/GenBank/DDBJ databases">
        <title>Genomic Encyclopedia of Type Strains, Phase IV (KMG-IV): sequencing the most valuable type-strain genomes for metagenomic binning, comparative biology and taxonomic classification.</title>
        <authorList>
            <person name="Goeker M."/>
        </authorList>
    </citation>
    <scope>NUCLEOTIDE SEQUENCE [LARGE SCALE GENOMIC DNA]</scope>
    <source>
        <strain evidence="2 3">DSM 100039</strain>
    </source>
</reference>
<dbReference type="RefSeq" id="WP_184877173.1">
    <property type="nucleotide sequence ID" value="NZ_JACHEF010000008.1"/>
</dbReference>